<dbReference type="InterPro" id="IPR004089">
    <property type="entry name" value="MCPsignal_dom"/>
</dbReference>
<comment type="subcellular location">
    <subcellularLocation>
        <location evidence="1">Membrane</location>
    </subcellularLocation>
</comment>
<dbReference type="RefSeq" id="WP_408622053.1">
    <property type="nucleotide sequence ID" value="NZ_JBEQCT010000001.1"/>
</dbReference>
<accession>A0ABW9G2L0</accession>
<dbReference type="Pfam" id="PF00015">
    <property type="entry name" value="MCPsignal"/>
    <property type="match status" value="1"/>
</dbReference>
<dbReference type="PROSITE" id="PS50885">
    <property type="entry name" value="HAMP"/>
    <property type="match status" value="1"/>
</dbReference>
<dbReference type="SMART" id="SM00304">
    <property type="entry name" value="HAMP"/>
    <property type="match status" value="1"/>
</dbReference>
<gene>
    <name evidence="8" type="ORF">ABUE30_02275</name>
</gene>
<keyword evidence="5" id="KW-0175">Coiled coil</keyword>
<feature type="domain" description="HAMP" evidence="7">
    <location>
        <begin position="359"/>
        <end position="413"/>
    </location>
</feature>
<dbReference type="InterPro" id="IPR003660">
    <property type="entry name" value="HAMP_dom"/>
</dbReference>
<feature type="domain" description="Methyl-accepting transducer" evidence="6">
    <location>
        <begin position="418"/>
        <end position="654"/>
    </location>
</feature>
<protein>
    <submittedName>
        <fullName evidence="8">Methyl-accepting chemotaxis protein</fullName>
    </submittedName>
</protein>
<evidence type="ECO:0000313" key="8">
    <source>
        <dbReference type="EMBL" id="MFM2483901.1"/>
    </source>
</evidence>
<evidence type="ECO:0000313" key="9">
    <source>
        <dbReference type="Proteomes" id="UP001629953"/>
    </source>
</evidence>
<sequence length="690" mass="75238">MSFRWKLTIFTGATLLLTILLLMASTTYSSHHTRNLITSQVGGILKSDAQKLVDTELLGRIRQIKNALDSRKNQLGLLSTQIISAKENTLKNYLPGSNLRSSIVAMLRAQLQSDSDASSITTVFKPGGLGEDDISYLGSTYLGSNGNGQFSSRWLKQDGKLVHKPLTVDELNDKAVSAPILCGMTTGQACFSRQLAEDGKTPAGFWLSLPLKDKDKIVGVTALRLNMSLINKLINDMDSALYKGAGHVLLSNTDGDIISRDSSDYQPTMNMAELIKAGKIVNHWDHETNQFISFYPLTLPSLNLHWGILVELPQSQVLQARKMMQSKLESSTNNALQQQFMIGLLIALVMLALTWGFSGPLVKPLHVLRNELEKIATGDADLTYQIPVTSKDEIGALSHAFNRFVGSLRQLIKDVVQSVDEMKDQTTQSSQLLSKTAASVKQQFAQVDQVATAVEEMAMNSREVADNTQQTNMTVANAQQSVQKGQQAADDTQEAMNRLHQQLSTSQERMGQLATTSENINEILSVIENIAEQTNLLALNAAIEAARAGEQGRGFAVVADEVRSLAGRTQSSVGEIQQVIETLQNETHAVVETIEGANLAARQTSEQVSRTNDTLIDIAAANTQILQMAEQIASAAEQQSAVANEISKNVNGIREISQAVTQGTEQTHQVGQTMAEIAGRQHQLVNRFTV</sequence>
<dbReference type="CDD" id="cd06225">
    <property type="entry name" value="HAMP"/>
    <property type="match status" value="1"/>
</dbReference>
<keyword evidence="9" id="KW-1185">Reference proteome</keyword>
<dbReference type="EMBL" id="JBEQCT010000001">
    <property type="protein sequence ID" value="MFM2483901.1"/>
    <property type="molecule type" value="Genomic_DNA"/>
</dbReference>
<evidence type="ECO:0000256" key="4">
    <source>
        <dbReference type="PROSITE-ProRule" id="PRU00284"/>
    </source>
</evidence>
<dbReference type="CDD" id="cd11386">
    <property type="entry name" value="MCP_signal"/>
    <property type="match status" value="1"/>
</dbReference>
<dbReference type="PANTHER" id="PTHR32089:SF65">
    <property type="entry name" value="CHEMOTAXIS SIGNAL TRANSDUCTION SYSTEM METHYL ACCEPTING SENSORY TRANSDUCER"/>
    <property type="match status" value="1"/>
</dbReference>
<evidence type="ECO:0000256" key="3">
    <source>
        <dbReference type="ARBA" id="ARBA00029447"/>
    </source>
</evidence>
<keyword evidence="2 4" id="KW-0807">Transducer</keyword>
<dbReference type="Pfam" id="PF00672">
    <property type="entry name" value="HAMP"/>
    <property type="match status" value="1"/>
</dbReference>
<dbReference type="SUPFAM" id="SSF58104">
    <property type="entry name" value="Methyl-accepting chemotaxis protein (MCP) signaling domain"/>
    <property type="match status" value="1"/>
</dbReference>
<feature type="coiled-coil region" evidence="5">
    <location>
        <begin position="482"/>
        <end position="509"/>
    </location>
</feature>
<evidence type="ECO:0000256" key="2">
    <source>
        <dbReference type="ARBA" id="ARBA00023224"/>
    </source>
</evidence>
<evidence type="ECO:0000256" key="5">
    <source>
        <dbReference type="SAM" id="Coils"/>
    </source>
</evidence>
<evidence type="ECO:0000259" key="6">
    <source>
        <dbReference type="PROSITE" id="PS50111"/>
    </source>
</evidence>
<reference evidence="8 9" key="1">
    <citation type="journal article" date="2013" name="Int. J. Syst. Evol. Microbiol.">
        <title>Celerinatantimonas yamalensis sp. nov., a cold-adapted diazotrophic bacterium from a cold permafrost brine.</title>
        <authorList>
            <person name="Shcherbakova V."/>
            <person name="Chuvilskaya N."/>
            <person name="Rivkina E."/>
            <person name="Demidov N."/>
            <person name="Uchaeva V."/>
            <person name="Suetin S."/>
            <person name="Suzina N."/>
            <person name="Gilichinsky D."/>
        </authorList>
    </citation>
    <scope>NUCLEOTIDE SEQUENCE [LARGE SCALE GENOMIC DNA]</scope>
    <source>
        <strain evidence="8 9">C7</strain>
    </source>
</reference>
<comment type="caution">
    <text evidence="8">The sequence shown here is derived from an EMBL/GenBank/DDBJ whole genome shotgun (WGS) entry which is preliminary data.</text>
</comment>
<dbReference type="Gene3D" id="3.30.450.20">
    <property type="entry name" value="PAS domain"/>
    <property type="match status" value="1"/>
</dbReference>
<dbReference type="SMART" id="SM00283">
    <property type="entry name" value="MA"/>
    <property type="match status" value="1"/>
</dbReference>
<dbReference type="Proteomes" id="UP001629953">
    <property type="component" value="Unassembled WGS sequence"/>
</dbReference>
<organism evidence="8 9">
    <name type="scientific">Celerinatantimonas yamalensis</name>
    <dbReference type="NCBI Taxonomy" id="559956"/>
    <lineage>
        <taxon>Bacteria</taxon>
        <taxon>Pseudomonadati</taxon>
        <taxon>Pseudomonadota</taxon>
        <taxon>Gammaproteobacteria</taxon>
        <taxon>Celerinatantimonadaceae</taxon>
        <taxon>Celerinatantimonas</taxon>
    </lineage>
</organism>
<proteinExistence type="inferred from homology"/>
<dbReference type="PROSITE" id="PS50111">
    <property type="entry name" value="CHEMOTAXIS_TRANSDUC_2"/>
    <property type="match status" value="1"/>
</dbReference>
<evidence type="ECO:0000259" key="7">
    <source>
        <dbReference type="PROSITE" id="PS50885"/>
    </source>
</evidence>
<dbReference type="PANTHER" id="PTHR32089">
    <property type="entry name" value="METHYL-ACCEPTING CHEMOTAXIS PROTEIN MCPB"/>
    <property type="match status" value="1"/>
</dbReference>
<name>A0ABW9G2L0_9GAMM</name>
<dbReference type="Gene3D" id="1.10.287.950">
    <property type="entry name" value="Methyl-accepting chemotaxis protein"/>
    <property type="match status" value="1"/>
</dbReference>
<dbReference type="InterPro" id="IPR004090">
    <property type="entry name" value="Chemotax_Me-accpt_rcpt"/>
</dbReference>
<comment type="similarity">
    <text evidence="3">Belongs to the methyl-accepting chemotaxis (MCP) protein family.</text>
</comment>
<dbReference type="PRINTS" id="PR00260">
    <property type="entry name" value="CHEMTRNSDUCR"/>
</dbReference>
<evidence type="ECO:0000256" key="1">
    <source>
        <dbReference type="ARBA" id="ARBA00004370"/>
    </source>
</evidence>